<organism evidence="1 2">
    <name type="scientific">Salipaludibacillus aurantiacus</name>
    <dbReference type="NCBI Taxonomy" id="1601833"/>
    <lineage>
        <taxon>Bacteria</taxon>
        <taxon>Bacillati</taxon>
        <taxon>Bacillota</taxon>
        <taxon>Bacilli</taxon>
        <taxon>Bacillales</taxon>
        <taxon>Bacillaceae</taxon>
    </lineage>
</organism>
<reference evidence="2" key="1">
    <citation type="submission" date="2016-10" db="EMBL/GenBank/DDBJ databases">
        <authorList>
            <person name="Varghese N."/>
            <person name="Submissions S."/>
        </authorList>
    </citation>
    <scope>NUCLEOTIDE SEQUENCE [LARGE SCALE GENOMIC DNA]</scope>
    <source>
        <strain evidence="2">S9</strain>
    </source>
</reference>
<dbReference type="RefSeq" id="WP_093046974.1">
    <property type="nucleotide sequence ID" value="NZ_FOGT01000001.1"/>
</dbReference>
<dbReference type="SUPFAM" id="SSF52821">
    <property type="entry name" value="Rhodanese/Cell cycle control phosphatase"/>
    <property type="match status" value="1"/>
</dbReference>
<evidence type="ECO:0000313" key="2">
    <source>
        <dbReference type="Proteomes" id="UP000198571"/>
    </source>
</evidence>
<gene>
    <name evidence="1" type="ORF">SAMN05518684_10110</name>
</gene>
<protein>
    <recommendedName>
        <fullName evidence="3">Sulfurtransferase</fullName>
    </recommendedName>
</protein>
<name>A0A1H9NV16_9BACI</name>
<dbReference type="InterPro" id="IPR036873">
    <property type="entry name" value="Rhodanese-like_dom_sf"/>
</dbReference>
<accession>A0A1H9NV16</accession>
<dbReference type="Gene3D" id="3.40.250.10">
    <property type="entry name" value="Rhodanese-like domain"/>
    <property type="match status" value="1"/>
</dbReference>
<evidence type="ECO:0000313" key="1">
    <source>
        <dbReference type="EMBL" id="SER39762.1"/>
    </source>
</evidence>
<keyword evidence="2" id="KW-1185">Reference proteome</keyword>
<evidence type="ECO:0008006" key="3">
    <source>
        <dbReference type="Google" id="ProtNLM"/>
    </source>
</evidence>
<dbReference type="OrthoDB" id="2967651at2"/>
<dbReference type="EMBL" id="FOGT01000001">
    <property type="protein sequence ID" value="SER39762.1"/>
    <property type="molecule type" value="Genomic_DNA"/>
</dbReference>
<proteinExistence type="predicted"/>
<dbReference type="AlphaFoldDB" id="A0A1H9NV16"/>
<dbReference type="Proteomes" id="UP000198571">
    <property type="component" value="Unassembled WGS sequence"/>
</dbReference>
<sequence length="130" mass="14773">MNVVIGFIIAVMIVFVFRRYVPVRGLSQIRTDQLKDSGSIIVDIRQFHTAHNDPVSRSLNMPLAYIKRHYAKIDKHTIYLVAADKTELNIGAKFLLKKGFKVNGYEIKTGIPSNTAEAKRQPVKKVCKEM</sequence>